<dbReference type="GO" id="GO:0005829">
    <property type="term" value="C:cytosol"/>
    <property type="evidence" value="ECO:0007669"/>
    <property type="project" value="TreeGrafter"/>
</dbReference>
<protein>
    <submittedName>
        <fullName evidence="3">Monooxygenase (Luciferase-like)</fullName>
    </submittedName>
</protein>
<dbReference type="SUPFAM" id="SSF51679">
    <property type="entry name" value="Bacterial luciferase-like"/>
    <property type="match status" value="1"/>
</dbReference>
<dbReference type="PANTHER" id="PTHR30137:SF6">
    <property type="entry name" value="LUCIFERASE-LIKE MONOOXYGENASE"/>
    <property type="match status" value="1"/>
</dbReference>
<proteinExistence type="predicted"/>
<dbReference type="Proteomes" id="UP000660611">
    <property type="component" value="Unassembled WGS sequence"/>
</dbReference>
<reference evidence="3" key="1">
    <citation type="submission" date="2021-01" db="EMBL/GenBank/DDBJ databases">
        <title>Whole genome shotgun sequence of Dactylosporangium siamense NBRC 106093.</title>
        <authorList>
            <person name="Komaki H."/>
            <person name="Tamura T."/>
        </authorList>
    </citation>
    <scope>NUCLEOTIDE SEQUENCE</scope>
    <source>
        <strain evidence="3">NBRC 106093</strain>
    </source>
</reference>
<dbReference type="InterPro" id="IPR036661">
    <property type="entry name" value="Luciferase-like_sf"/>
</dbReference>
<feature type="domain" description="Luciferase-like" evidence="2">
    <location>
        <begin position="214"/>
        <end position="375"/>
    </location>
</feature>
<dbReference type="Gene3D" id="3.20.20.30">
    <property type="entry name" value="Luciferase-like domain"/>
    <property type="match status" value="1"/>
</dbReference>
<keyword evidence="4" id="KW-1185">Reference proteome</keyword>
<dbReference type="EMBL" id="BONQ01000113">
    <property type="protein sequence ID" value="GIG49222.1"/>
    <property type="molecule type" value="Genomic_DNA"/>
</dbReference>
<feature type="compositionally biased region" description="Low complexity" evidence="1">
    <location>
        <begin position="115"/>
        <end position="131"/>
    </location>
</feature>
<evidence type="ECO:0000256" key="1">
    <source>
        <dbReference type="SAM" id="MobiDB-lite"/>
    </source>
</evidence>
<feature type="domain" description="Luciferase-like" evidence="2">
    <location>
        <begin position="10"/>
        <end position="113"/>
    </location>
</feature>
<comment type="caution">
    <text evidence="3">The sequence shown here is derived from an EMBL/GenBank/DDBJ whole genome shotgun (WGS) entry which is preliminary data.</text>
</comment>
<dbReference type="InterPro" id="IPR050766">
    <property type="entry name" value="Bact_Lucif_Oxidored"/>
</dbReference>
<dbReference type="GO" id="GO:0004497">
    <property type="term" value="F:monooxygenase activity"/>
    <property type="evidence" value="ECO:0007669"/>
    <property type="project" value="UniProtKB-KW"/>
</dbReference>
<organism evidence="3 4">
    <name type="scientific">Dactylosporangium siamense</name>
    <dbReference type="NCBI Taxonomy" id="685454"/>
    <lineage>
        <taxon>Bacteria</taxon>
        <taxon>Bacillati</taxon>
        <taxon>Actinomycetota</taxon>
        <taxon>Actinomycetes</taxon>
        <taxon>Micromonosporales</taxon>
        <taxon>Micromonosporaceae</taxon>
        <taxon>Dactylosporangium</taxon>
    </lineage>
</organism>
<gene>
    <name evidence="3" type="ORF">Dsi01nite_072630</name>
</gene>
<dbReference type="GO" id="GO:0016705">
    <property type="term" value="F:oxidoreductase activity, acting on paired donors, with incorporation or reduction of molecular oxygen"/>
    <property type="evidence" value="ECO:0007669"/>
    <property type="project" value="InterPro"/>
</dbReference>
<keyword evidence="3" id="KW-0560">Oxidoreductase</keyword>
<evidence type="ECO:0000313" key="3">
    <source>
        <dbReference type="EMBL" id="GIG49222.1"/>
    </source>
</evidence>
<sequence>MSTTPLAVLDLIPRSSGAGTGDAVRNAIDLARQAERLGYQRYWFAEHHLNPGVLGVSPAVSIALVAGATSTIRLGSAGVQLGHRQALATVEEFGLLDAVYPGRLDLGLGRSIGRQKPAAANQPNPAAANQPKPAPGADQHTAAVSAYVANRGGGAHTVEQRADNGLLLPKQYDFSQLLANSATKFATLLDLLQQPGAYTPDYDTQVSDILAFLAGTYVSPGGVEVHTYPGEGAAVQVWILGASGGSSATVAGEKGLRFAASYHHSPSTVIDAVDAYRAAFRPSEDLAAPHISVSADVVVGDTDEHAAELASGYGLWVRSIRGGSGAIPFPTPKEAAAHEWTAADRELVQDRIDTQLVGSPQTVADRLEQLRDATGAHELAVTTITHEHADRVRSYELLAQEWNRRGA</sequence>
<dbReference type="Pfam" id="PF00296">
    <property type="entry name" value="Bac_luciferase"/>
    <property type="match status" value="2"/>
</dbReference>
<evidence type="ECO:0000313" key="4">
    <source>
        <dbReference type="Proteomes" id="UP000660611"/>
    </source>
</evidence>
<dbReference type="AlphaFoldDB" id="A0A919PS56"/>
<evidence type="ECO:0000259" key="2">
    <source>
        <dbReference type="Pfam" id="PF00296"/>
    </source>
</evidence>
<keyword evidence="3" id="KW-0503">Monooxygenase</keyword>
<dbReference type="InterPro" id="IPR011251">
    <property type="entry name" value="Luciferase-like_dom"/>
</dbReference>
<feature type="region of interest" description="Disordered" evidence="1">
    <location>
        <begin position="115"/>
        <end position="140"/>
    </location>
</feature>
<accession>A0A919PS56</accession>
<dbReference type="PANTHER" id="PTHR30137">
    <property type="entry name" value="LUCIFERASE-LIKE MONOOXYGENASE"/>
    <property type="match status" value="1"/>
</dbReference>
<name>A0A919PS56_9ACTN</name>
<dbReference type="RefSeq" id="WP_203850915.1">
    <property type="nucleotide sequence ID" value="NZ_BAAAVW010000008.1"/>
</dbReference>